<dbReference type="InterPro" id="IPR018030">
    <property type="entry name" value="Fimbrial_membr_usher_CS"/>
</dbReference>
<organism evidence="14 15">
    <name type="scientific">Buttiauxella izardii</name>
    <dbReference type="NCBI Taxonomy" id="82991"/>
    <lineage>
        <taxon>Bacteria</taxon>
        <taxon>Pseudomonadati</taxon>
        <taxon>Pseudomonadota</taxon>
        <taxon>Gammaproteobacteria</taxon>
        <taxon>Enterobacterales</taxon>
        <taxon>Enterobacteriaceae</taxon>
        <taxon>Buttiauxella</taxon>
    </lineage>
</organism>
<dbReference type="FunFam" id="2.60.40.3110:FF:000001">
    <property type="entry name" value="Putative fimbrial outer membrane usher"/>
    <property type="match status" value="1"/>
</dbReference>
<keyword evidence="15" id="KW-1185">Reference proteome</keyword>
<evidence type="ECO:0000256" key="5">
    <source>
        <dbReference type="ARBA" id="ARBA00022558"/>
    </source>
</evidence>
<keyword evidence="7" id="KW-0732">Signal</keyword>
<comment type="similarity">
    <text evidence="2 10">Belongs to the fimbrial export usher family.</text>
</comment>
<evidence type="ECO:0000259" key="12">
    <source>
        <dbReference type="Pfam" id="PF13953"/>
    </source>
</evidence>
<dbReference type="GO" id="GO:0009279">
    <property type="term" value="C:cell outer membrane"/>
    <property type="evidence" value="ECO:0007669"/>
    <property type="project" value="UniProtKB-SubCell"/>
</dbReference>
<evidence type="ECO:0000256" key="11">
    <source>
        <dbReference type="SAM" id="Phobius"/>
    </source>
</evidence>
<dbReference type="InterPro" id="IPR000015">
    <property type="entry name" value="Fimb_usher"/>
</dbReference>
<reference evidence="14 15" key="1">
    <citation type="submission" date="2018-09" db="EMBL/GenBank/DDBJ databases">
        <title>Draft genome sequence of Buttiauxella izardii CCUG 35510T.</title>
        <authorList>
            <person name="Salva-Serra F."/>
            <person name="Marathe N."/>
            <person name="Moore E."/>
            <person name="Stadler-Svensson L."/>
            <person name="Engstrom-Jakobsson H."/>
        </authorList>
    </citation>
    <scope>NUCLEOTIDE SEQUENCE [LARGE SCALE GENOMIC DNA]</scope>
    <source>
        <strain evidence="14 15">CCUG 35510</strain>
    </source>
</reference>
<dbReference type="Gene3D" id="2.60.40.2070">
    <property type="match status" value="1"/>
</dbReference>
<evidence type="ECO:0000259" key="13">
    <source>
        <dbReference type="Pfam" id="PF13954"/>
    </source>
</evidence>
<dbReference type="Pfam" id="PF13953">
    <property type="entry name" value="PapC_C"/>
    <property type="match status" value="1"/>
</dbReference>
<dbReference type="Gene3D" id="2.60.40.2610">
    <property type="entry name" value="Outer membrane usher protein FimD, plug domain"/>
    <property type="match status" value="1"/>
</dbReference>
<evidence type="ECO:0000256" key="9">
    <source>
        <dbReference type="ARBA" id="ARBA00023237"/>
    </source>
</evidence>
<dbReference type="EMBL" id="QZWH01000032">
    <property type="protein sequence ID" value="RJT21015.1"/>
    <property type="molecule type" value="Genomic_DNA"/>
</dbReference>
<dbReference type="InterPro" id="IPR025885">
    <property type="entry name" value="PapC_N"/>
</dbReference>
<dbReference type="Gene3D" id="2.60.40.3110">
    <property type="match status" value="1"/>
</dbReference>
<dbReference type="Proteomes" id="UP000276295">
    <property type="component" value="Unassembled WGS sequence"/>
</dbReference>
<evidence type="ECO:0000256" key="6">
    <source>
        <dbReference type="ARBA" id="ARBA00022692"/>
    </source>
</evidence>
<gene>
    <name evidence="14" type="ORF">D6029_14735</name>
</gene>
<dbReference type="Pfam" id="PF13954">
    <property type="entry name" value="PapC_N"/>
    <property type="match status" value="1"/>
</dbReference>
<evidence type="ECO:0000256" key="8">
    <source>
        <dbReference type="ARBA" id="ARBA00023136"/>
    </source>
</evidence>
<proteinExistence type="inferred from homology"/>
<dbReference type="InterPro" id="IPR043142">
    <property type="entry name" value="PapC-like_C_sf"/>
</dbReference>
<keyword evidence="4" id="KW-1134">Transmembrane beta strand</keyword>
<comment type="caution">
    <text evidence="14">The sequence shown here is derived from an EMBL/GenBank/DDBJ whole genome shotgun (WGS) entry which is preliminary data.</text>
</comment>
<keyword evidence="9 10" id="KW-0998">Cell outer membrane</keyword>
<keyword evidence="8 10" id="KW-0472">Membrane</keyword>
<evidence type="ECO:0000256" key="3">
    <source>
        <dbReference type="ARBA" id="ARBA00022448"/>
    </source>
</evidence>
<keyword evidence="3 10" id="KW-0813">Transport</keyword>
<dbReference type="FunFam" id="2.60.40.2610:FF:000001">
    <property type="entry name" value="Outer membrane fimbrial usher protein"/>
    <property type="match status" value="1"/>
</dbReference>
<evidence type="ECO:0000313" key="14">
    <source>
        <dbReference type="EMBL" id="RJT21015.1"/>
    </source>
</evidence>
<evidence type="ECO:0000256" key="4">
    <source>
        <dbReference type="ARBA" id="ARBA00022452"/>
    </source>
</evidence>
<comment type="subcellular location">
    <subcellularLocation>
        <location evidence="1 10">Cell outer membrane</location>
        <topology evidence="1 10">Multi-pass membrane protein</topology>
    </subcellularLocation>
</comment>
<feature type="transmembrane region" description="Helical" evidence="11">
    <location>
        <begin position="25"/>
        <end position="47"/>
    </location>
</feature>
<dbReference type="GO" id="GO:0015473">
    <property type="term" value="F:fimbrial usher porin activity"/>
    <property type="evidence" value="ECO:0007669"/>
    <property type="project" value="InterPro"/>
</dbReference>
<dbReference type="SUPFAM" id="SSF141729">
    <property type="entry name" value="FimD N-terminal domain-like"/>
    <property type="match status" value="1"/>
</dbReference>
<feature type="domain" description="PapC-like C-terminal" evidence="12">
    <location>
        <begin position="803"/>
        <end position="864"/>
    </location>
</feature>
<dbReference type="InterPro" id="IPR037224">
    <property type="entry name" value="PapC_N_sf"/>
</dbReference>
<evidence type="ECO:0000256" key="2">
    <source>
        <dbReference type="ARBA" id="ARBA00008064"/>
    </source>
</evidence>
<dbReference type="PANTHER" id="PTHR30451">
    <property type="entry name" value="OUTER MEMBRANE USHER PROTEIN"/>
    <property type="match status" value="1"/>
</dbReference>
<dbReference type="Pfam" id="PF00577">
    <property type="entry name" value="Usher"/>
    <property type="match status" value="1"/>
</dbReference>
<evidence type="ECO:0000256" key="7">
    <source>
        <dbReference type="ARBA" id="ARBA00022729"/>
    </source>
</evidence>
<keyword evidence="6 10" id="KW-0812">Transmembrane</keyword>
<dbReference type="RefSeq" id="WP_120065467.1">
    <property type="nucleotide sequence ID" value="NZ_QZWH01000032.1"/>
</dbReference>
<dbReference type="InterPro" id="IPR025949">
    <property type="entry name" value="PapC-like_C"/>
</dbReference>
<dbReference type="GO" id="GO:0009297">
    <property type="term" value="P:pilus assembly"/>
    <property type="evidence" value="ECO:0007669"/>
    <property type="project" value="InterPro"/>
</dbReference>
<dbReference type="PANTHER" id="PTHR30451:SF21">
    <property type="entry name" value="FIMBRIAL USHER DOMAIN-CONTAINING PROTEIN YDET-RELATED"/>
    <property type="match status" value="1"/>
</dbReference>
<dbReference type="AlphaFoldDB" id="A0A3A5JNH9"/>
<evidence type="ECO:0000256" key="10">
    <source>
        <dbReference type="RuleBase" id="RU003884"/>
    </source>
</evidence>
<evidence type="ECO:0000256" key="1">
    <source>
        <dbReference type="ARBA" id="ARBA00004571"/>
    </source>
</evidence>
<accession>A0A3A5JNH9</accession>
<protein>
    <submittedName>
        <fullName evidence="14">Fimbrial biogenesis outer membrane usher protein</fullName>
    </submittedName>
</protein>
<feature type="domain" description="PapC N-terminal" evidence="13">
    <location>
        <begin position="56"/>
        <end position="207"/>
    </location>
</feature>
<name>A0A3A5JNH9_9ENTR</name>
<evidence type="ECO:0000313" key="15">
    <source>
        <dbReference type="Proteomes" id="UP000276295"/>
    </source>
</evidence>
<dbReference type="InterPro" id="IPR042186">
    <property type="entry name" value="FimD_plug_dom"/>
</dbReference>
<keyword evidence="11" id="KW-1133">Transmembrane helix</keyword>
<keyword evidence="5 10" id="KW-1029">Fimbrium biogenesis</keyword>
<sequence length="884" mass="96897">MEDNKIKNTKEKPQRMCNHLNKGSVVLRPIFLNVLAKALSFFLLLFFPSVVICAEKFNPEMLKSIGGVTDLQGINLDYFSEKGGQMPGYYKVDVYLNSQKVDAREVKFISSPGSPGELYGQLKPAELADYGVILNTFPDLKSAPPDENLDHPLKYYIKDATETLDLNNRRYNITVPQVGVNSRPRNAVDPKSWDNGIPAILLNYSYSGSTTKRDDGDSQSNFVNLRSGINLGAWRLRNYSTYSATSNTSSGNSDSSENQYQSINTYLQRDVQLLQGGQLTVGQTSTPADVFDSLQFTGAQLASDDQMLPDSMSQFAPTVRGIAKSNAQVTIKQNGYVIYQTNVSPGAFAITDLYPSSNGGDLEVTVTEADNSVTKFTVTTSSVPILQRENRLKYNMVLGKYRSGNDDTKTPEFIQLSNIYGLTALTTIYGGIQYADNYQAATIGLGRDLGRWGAVSFDGTQAVSKFDDNLMGRKQGQSYRAMYAKNFDQTDTNLQIAGYRYSTEGYYGFSDVQDYQRDTGNDIDNYNRSHNQRSKVQLTINQTLGDYGSVNISGSRQNYWGGDGMEKLIQLGYATSIHGVSIGLNYNYSKNPGSPNADKVIAFNMSVPFDLLLGHSGAWMTYNMNSTKNGSTTQQAGINGTLLKENNLSYAVQQGYENEGKGSSGNASLDYKGNLGESNIGYSYDNNTQQWNYGIQGGVLLHQNGITLSQPLSDTIALVKAPNVGGVDVKNNTGVKTDWRGYAVVPYVQPYRKNAIDLDTQTFGDDVDMDINSQTVTPTRGAVVLADFKTRVGQRALIQLLFSGKPVPFGATVTLVDKENDSLITGIVSDQGQVYLSGLPETGKISAKWGNGSAQQCQGDYVLNSDTPSENKMDLIKQTIAQCH</sequence>
<dbReference type="OrthoDB" id="6554712at2"/>
<dbReference type="PROSITE" id="PS01151">
    <property type="entry name" value="FIMBRIAL_USHER"/>
    <property type="match status" value="1"/>
</dbReference>
<dbReference type="Gene3D" id="3.10.20.410">
    <property type="match status" value="1"/>
</dbReference>